<dbReference type="EMBL" id="CAXIEN010000016">
    <property type="protein sequence ID" value="CAL1265090.1"/>
    <property type="molecule type" value="Genomic_DNA"/>
</dbReference>
<sequence>MLLWHMGNDVLSAEDFVQVFQESKVRVLLIKEEDIQAMKSSLSDQVPGIPHNMKIKQITYSKELRQKISLGNLGCFDCDFDSICSHFPSIKSSFDFNVVPVKPNSSYGTDNVSSWRRLRSEVEKT</sequence>
<name>A0AAV1Z1C4_9ARAC</name>
<gene>
    <name evidence="1" type="ORF">LARSCL_LOCUS2323</name>
</gene>
<dbReference type="Proteomes" id="UP001497382">
    <property type="component" value="Unassembled WGS sequence"/>
</dbReference>
<accession>A0AAV1Z1C4</accession>
<evidence type="ECO:0000313" key="2">
    <source>
        <dbReference type="Proteomes" id="UP001497382"/>
    </source>
</evidence>
<reference evidence="1 2" key="1">
    <citation type="submission" date="2024-04" db="EMBL/GenBank/DDBJ databases">
        <authorList>
            <person name="Rising A."/>
            <person name="Reimegard J."/>
            <person name="Sonavane S."/>
            <person name="Akerstrom W."/>
            <person name="Nylinder S."/>
            <person name="Hedman E."/>
            <person name="Kallberg Y."/>
        </authorList>
    </citation>
    <scope>NUCLEOTIDE SEQUENCE [LARGE SCALE GENOMIC DNA]</scope>
</reference>
<evidence type="ECO:0000313" key="1">
    <source>
        <dbReference type="EMBL" id="CAL1265090.1"/>
    </source>
</evidence>
<comment type="caution">
    <text evidence="1">The sequence shown here is derived from an EMBL/GenBank/DDBJ whole genome shotgun (WGS) entry which is preliminary data.</text>
</comment>
<dbReference type="AlphaFoldDB" id="A0AAV1Z1C4"/>
<protein>
    <submittedName>
        <fullName evidence="1">Uncharacterized protein</fullName>
    </submittedName>
</protein>
<organism evidence="1 2">
    <name type="scientific">Larinioides sclopetarius</name>
    <dbReference type="NCBI Taxonomy" id="280406"/>
    <lineage>
        <taxon>Eukaryota</taxon>
        <taxon>Metazoa</taxon>
        <taxon>Ecdysozoa</taxon>
        <taxon>Arthropoda</taxon>
        <taxon>Chelicerata</taxon>
        <taxon>Arachnida</taxon>
        <taxon>Araneae</taxon>
        <taxon>Araneomorphae</taxon>
        <taxon>Entelegynae</taxon>
        <taxon>Araneoidea</taxon>
        <taxon>Araneidae</taxon>
        <taxon>Larinioides</taxon>
    </lineage>
</organism>
<keyword evidence="2" id="KW-1185">Reference proteome</keyword>
<proteinExistence type="predicted"/>